<evidence type="ECO:0000256" key="7">
    <source>
        <dbReference type="ARBA" id="ARBA00023004"/>
    </source>
</evidence>
<dbReference type="Pfam" id="PF10518">
    <property type="entry name" value="TAT_signal"/>
    <property type="match status" value="1"/>
</dbReference>
<sequence>MKRRDFLKLSAATAGATLIPVHTVSAQDEKLSPDDAQAKALNYMETSETEGQRCNNCIHAKGDLEAEWVGCNLFPGKQVKASGWCNVWAARG</sequence>
<evidence type="ECO:0000313" key="10">
    <source>
        <dbReference type="EMBL" id="ROQ19658.1"/>
    </source>
</evidence>
<evidence type="ECO:0000256" key="2">
    <source>
        <dbReference type="ARBA" id="ARBA00022448"/>
    </source>
</evidence>
<evidence type="ECO:0000256" key="5">
    <source>
        <dbReference type="ARBA" id="ARBA00022729"/>
    </source>
</evidence>
<dbReference type="InterPro" id="IPR000170">
    <property type="entry name" value="High_potential_FeS_prot"/>
</dbReference>
<dbReference type="GO" id="GO:0019646">
    <property type="term" value="P:aerobic electron transport chain"/>
    <property type="evidence" value="ECO:0007669"/>
    <property type="project" value="InterPro"/>
</dbReference>
<evidence type="ECO:0000259" key="9">
    <source>
        <dbReference type="PROSITE" id="PS51373"/>
    </source>
</evidence>
<name>A0A3N1NWK6_9GAMM</name>
<evidence type="ECO:0000256" key="8">
    <source>
        <dbReference type="ARBA" id="ARBA00023014"/>
    </source>
</evidence>
<evidence type="ECO:0000256" key="4">
    <source>
        <dbReference type="ARBA" id="ARBA00022723"/>
    </source>
</evidence>
<feature type="domain" description="High potential iron-sulfur proteins family profile" evidence="9">
    <location>
        <begin position="25"/>
        <end position="92"/>
    </location>
</feature>
<evidence type="ECO:0000256" key="3">
    <source>
        <dbReference type="ARBA" id="ARBA00022485"/>
    </source>
</evidence>
<dbReference type="SUPFAM" id="SSF57652">
    <property type="entry name" value="HIPIP (high potential iron protein)"/>
    <property type="match status" value="1"/>
</dbReference>
<dbReference type="InterPro" id="IPR006311">
    <property type="entry name" value="TAT_signal"/>
</dbReference>
<keyword evidence="8" id="KW-0411">Iron-sulfur</keyword>
<dbReference type="Pfam" id="PF01355">
    <property type="entry name" value="HIPIP"/>
    <property type="match status" value="1"/>
</dbReference>
<comment type="function">
    <text evidence="1">Specific class of high-redox-potential 4Fe-4S ferredoxins. Functions in anaerobic electron transport in most purple and in some other photosynthetic bacteria and in at least one genus (Paracoccus) of halophilic, denitrifying bacteria.</text>
</comment>
<dbReference type="GO" id="GO:0009055">
    <property type="term" value="F:electron transfer activity"/>
    <property type="evidence" value="ECO:0007669"/>
    <property type="project" value="InterPro"/>
</dbReference>
<dbReference type="PROSITE" id="PS51373">
    <property type="entry name" value="HIPIP"/>
    <property type="match status" value="1"/>
</dbReference>
<evidence type="ECO:0000256" key="6">
    <source>
        <dbReference type="ARBA" id="ARBA00022982"/>
    </source>
</evidence>
<dbReference type="PROSITE" id="PS51318">
    <property type="entry name" value="TAT"/>
    <property type="match status" value="1"/>
</dbReference>
<organism evidence="10 11">
    <name type="scientific">Marinimicrobium koreense</name>
    <dbReference type="NCBI Taxonomy" id="306545"/>
    <lineage>
        <taxon>Bacteria</taxon>
        <taxon>Pseudomonadati</taxon>
        <taxon>Pseudomonadota</taxon>
        <taxon>Gammaproteobacteria</taxon>
        <taxon>Cellvibrionales</taxon>
        <taxon>Cellvibrionaceae</taxon>
        <taxon>Marinimicrobium</taxon>
    </lineage>
</organism>
<keyword evidence="4" id="KW-0479">Metal-binding</keyword>
<dbReference type="EMBL" id="RJUK01000001">
    <property type="protein sequence ID" value="ROQ19658.1"/>
    <property type="molecule type" value="Genomic_DNA"/>
</dbReference>
<dbReference type="OrthoDB" id="5298540at2"/>
<dbReference type="GO" id="GO:0051539">
    <property type="term" value="F:4 iron, 4 sulfur cluster binding"/>
    <property type="evidence" value="ECO:0007669"/>
    <property type="project" value="UniProtKB-KW"/>
</dbReference>
<gene>
    <name evidence="10" type="ORF">EDC38_0243</name>
</gene>
<dbReference type="InterPro" id="IPR036369">
    <property type="entry name" value="HIPIP_sf"/>
</dbReference>
<dbReference type="NCBIfam" id="TIGR01409">
    <property type="entry name" value="TAT_signal_seq"/>
    <property type="match status" value="1"/>
</dbReference>
<protein>
    <submittedName>
        <fullName evidence="10">Secreted protein</fullName>
    </submittedName>
</protein>
<accession>A0A3N1NWK6</accession>
<dbReference type="Gene3D" id="4.10.490.10">
    <property type="entry name" value="High potential iron-sulphur protein"/>
    <property type="match status" value="1"/>
</dbReference>
<evidence type="ECO:0000313" key="11">
    <source>
        <dbReference type="Proteomes" id="UP000273643"/>
    </source>
</evidence>
<dbReference type="InterPro" id="IPR019546">
    <property type="entry name" value="TAT_signal_bac_arc"/>
</dbReference>
<keyword evidence="3" id="KW-0004">4Fe-4S</keyword>
<keyword evidence="2" id="KW-0813">Transport</keyword>
<proteinExistence type="predicted"/>
<comment type="caution">
    <text evidence="10">The sequence shown here is derived from an EMBL/GenBank/DDBJ whole genome shotgun (WGS) entry which is preliminary data.</text>
</comment>
<dbReference type="Proteomes" id="UP000273643">
    <property type="component" value="Unassembled WGS sequence"/>
</dbReference>
<dbReference type="GO" id="GO:0046872">
    <property type="term" value="F:metal ion binding"/>
    <property type="evidence" value="ECO:0007669"/>
    <property type="project" value="UniProtKB-KW"/>
</dbReference>
<keyword evidence="5" id="KW-0732">Signal</keyword>
<evidence type="ECO:0000256" key="1">
    <source>
        <dbReference type="ARBA" id="ARBA00002137"/>
    </source>
</evidence>
<keyword evidence="6" id="KW-0249">Electron transport</keyword>
<keyword evidence="7" id="KW-0408">Iron</keyword>
<keyword evidence="11" id="KW-1185">Reference proteome</keyword>
<dbReference type="RefSeq" id="WP_024459695.1">
    <property type="nucleotide sequence ID" value="NZ_JBHYFO010000003.1"/>
</dbReference>
<dbReference type="AlphaFoldDB" id="A0A3N1NWK6"/>
<reference evidence="10 11" key="1">
    <citation type="submission" date="2018-11" db="EMBL/GenBank/DDBJ databases">
        <title>Genomic Encyclopedia of Type Strains, Phase IV (KMG-IV): sequencing the most valuable type-strain genomes for metagenomic binning, comparative biology and taxonomic classification.</title>
        <authorList>
            <person name="Goeker M."/>
        </authorList>
    </citation>
    <scope>NUCLEOTIDE SEQUENCE [LARGE SCALE GENOMIC DNA]</scope>
    <source>
        <strain evidence="10 11">DSM 16974</strain>
    </source>
</reference>